<dbReference type="InterPro" id="IPR050300">
    <property type="entry name" value="GDXG_lipolytic_enzyme"/>
</dbReference>
<sequence length="313" mass="34762">MSELQSQMLKVLQKSSSLIPAFSFMETPLPQIRELYAEERKFWNCGGPQLAAILDTQVKGPAGAIQIRIYHPDPEQCLPLLVYLHGGGFVLGNNDTHDRIMRELAFRSGCAVVGVEYSLSPEQKFPVALEEIISVLKWLKHDMPCKDNPAFNIDPERVVLGGDSAGASLSMGVAINYKKNLTGLLLYYGWFGLRDSCSSRLYGGTEDGMSEENRAFYQDAYLRSPEDLLDPKLDVLNADLRGLPFSCLIVSDMDPLLDDSKALSTLLEKSGVPVEMYLHHGVLHGFLHYSRMLDASESALGQGADFLRRVFVL</sequence>
<dbReference type="InterPro" id="IPR002168">
    <property type="entry name" value="Lipase_GDXG_HIS_AS"/>
</dbReference>
<proteinExistence type="inferred from homology"/>
<accession>A0A382BAX6</accession>
<gene>
    <name evidence="4" type="ORF">METZ01_LOCUS163782</name>
</gene>
<evidence type="ECO:0000259" key="3">
    <source>
        <dbReference type="Pfam" id="PF07859"/>
    </source>
</evidence>
<dbReference type="SUPFAM" id="SSF53474">
    <property type="entry name" value="alpha/beta-Hydrolases"/>
    <property type="match status" value="1"/>
</dbReference>
<keyword evidence="2" id="KW-0378">Hydrolase</keyword>
<dbReference type="Pfam" id="PF07859">
    <property type="entry name" value="Abhydrolase_3"/>
    <property type="match status" value="1"/>
</dbReference>
<dbReference type="PANTHER" id="PTHR48081:SF8">
    <property type="entry name" value="ALPHA_BETA HYDROLASE FOLD-3 DOMAIN-CONTAINING PROTEIN-RELATED"/>
    <property type="match status" value="1"/>
</dbReference>
<comment type="similarity">
    <text evidence="1">Belongs to the 'GDXG' lipolytic enzyme family.</text>
</comment>
<dbReference type="AlphaFoldDB" id="A0A382BAX6"/>
<evidence type="ECO:0000256" key="2">
    <source>
        <dbReference type="ARBA" id="ARBA00022801"/>
    </source>
</evidence>
<dbReference type="GO" id="GO:0016787">
    <property type="term" value="F:hydrolase activity"/>
    <property type="evidence" value="ECO:0007669"/>
    <property type="project" value="UniProtKB-KW"/>
</dbReference>
<dbReference type="EMBL" id="UINC01028975">
    <property type="protein sequence ID" value="SVB10928.1"/>
    <property type="molecule type" value="Genomic_DNA"/>
</dbReference>
<protein>
    <recommendedName>
        <fullName evidence="3">Alpha/beta hydrolase fold-3 domain-containing protein</fullName>
    </recommendedName>
</protein>
<dbReference type="Gene3D" id="3.40.50.1820">
    <property type="entry name" value="alpha/beta hydrolase"/>
    <property type="match status" value="1"/>
</dbReference>
<reference evidence="4" key="1">
    <citation type="submission" date="2018-05" db="EMBL/GenBank/DDBJ databases">
        <authorList>
            <person name="Lanie J.A."/>
            <person name="Ng W.-L."/>
            <person name="Kazmierczak K.M."/>
            <person name="Andrzejewski T.M."/>
            <person name="Davidsen T.M."/>
            <person name="Wayne K.J."/>
            <person name="Tettelin H."/>
            <person name="Glass J.I."/>
            <person name="Rusch D."/>
            <person name="Podicherti R."/>
            <person name="Tsui H.-C.T."/>
            <person name="Winkler M.E."/>
        </authorList>
    </citation>
    <scope>NUCLEOTIDE SEQUENCE</scope>
</reference>
<evidence type="ECO:0000313" key="4">
    <source>
        <dbReference type="EMBL" id="SVB10928.1"/>
    </source>
</evidence>
<organism evidence="4">
    <name type="scientific">marine metagenome</name>
    <dbReference type="NCBI Taxonomy" id="408172"/>
    <lineage>
        <taxon>unclassified sequences</taxon>
        <taxon>metagenomes</taxon>
        <taxon>ecological metagenomes</taxon>
    </lineage>
</organism>
<name>A0A382BAX6_9ZZZZ</name>
<dbReference type="PROSITE" id="PS01173">
    <property type="entry name" value="LIPASE_GDXG_HIS"/>
    <property type="match status" value="1"/>
</dbReference>
<dbReference type="InterPro" id="IPR029058">
    <property type="entry name" value="AB_hydrolase_fold"/>
</dbReference>
<feature type="domain" description="Alpha/beta hydrolase fold-3" evidence="3">
    <location>
        <begin position="81"/>
        <end position="287"/>
    </location>
</feature>
<dbReference type="PANTHER" id="PTHR48081">
    <property type="entry name" value="AB HYDROLASE SUPERFAMILY PROTEIN C4A8.06C"/>
    <property type="match status" value="1"/>
</dbReference>
<dbReference type="InterPro" id="IPR013094">
    <property type="entry name" value="AB_hydrolase_3"/>
</dbReference>
<evidence type="ECO:0000256" key="1">
    <source>
        <dbReference type="ARBA" id="ARBA00010515"/>
    </source>
</evidence>